<keyword evidence="3" id="KW-1185">Reference proteome</keyword>
<reference evidence="2 3" key="1">
    <citation type="submission" date="2024-02" db="EMBL/GenBank/DDBJ databases">
        <title>First draft genome assembly of two strains of Seiridium cardinale.</title>
        <authorList>
            <person name="Emiliani G."/>
            <person name="Scali E."/>
        </authorList>
    </citation>
    <scope>NUCLEOTIDE SEQUENCE [LARGE SCALE GENOMIC DNA]</scope>
    <source>
        <strain evidence="2 3">BM-138-000479</strain>
    </source>
</reference>
<gene>
    <name evidence="2" type="ORF">SCAR479_12922</name>
</gene>
<dbReference type="Pfam" id="PF08241">
    <property type="entry name" value="Methyltransf_11"/>
    <property type="match status" value="1"/>
</dbReference>
<evidence type="ECO:0000259" key="1">
    <source>
        <dbReference type="Pfam" id="PF08241"/>
    </source>
</evidence>
<protein>
    <recommendedName>
        <fullName evidence="1">Methyltransferase type 11 domain-containing protein</fullName>
    </recommendedName>
</protein>
<dbReference type="InterPro" id="IPR013216">
    <property type="entry name" value="Methyltransf_11"/>
</dbReference>
<name>A0ABR2X9U1_9PEZI</name>
<feature type="domain" description="Methyltransferase type 11" evidence="1">
    <location>
        <begin position="56"/>
        <end position="158"/>
    </location>
</feature>
<dbReference type="Proteomes" id="UP001465668">
    <property type="component" value="Unassembled WGS sequence"/>
</dbReference>
<accession>A0ABR2X9U1</accession>
<evidence type="ECO:0000313" key="2">
    <source>
        <dbReference type="EMBL" id="KAK9770452.1"/>
    </source>
</evidence>
<sequence length="288" mass="31813">MATPDERRKLYFTFIAPSYAQLTGNTTRDNFASVLSQHDLGVTSDSVILDNAAGPGTATSALIPWCEERGLSPKIVVTDYIPGMINTFETLKSKHSESKLWQSSEGKVVNSLDLSEFSDGYFTHLIDNFSLSTFGSKEQQAQGLREAYRTLAPGGLAVLLTWKQFPVSDFIAQAQVAIKGEEWAQTHKVPVNGPEYFQEGYLAQMVAEAGWDKKKVRTTSTSALVTKSEDLDGLFQFLQASPPAMAAKRDMTTEETRKWSKAIKHAMEKHKEAHGGISTEAWIVLAQK</sequence>
<dbReference type="CDD" id="cd02440">
    <property type="entry name" value="AdoMet_MTases"/>
    <property type="match status" value="1"/>
</dbReference>
<organism evidence="2 3">
    <name type="scientific">Seiridium cardinale</name>
    <dbReference type="NCBI Taxonomy" id="138064"/>
    <lineage>
        <taxon>Eukaryota</taxon>
        <taxon>Fungi</taxon>
        <taxon>Dikarya</taxon>
        <taxon>Ascomycota</taxon>
        <taxon>Pezizomycotina</taxon>
        <taxon>Sordariomycetes</taxon>
        <taxon>Xylariomycetidae</taxon>
        <taxon>Amphisphaeriales</taxon>
        <taxon>Sporocadaceae</taxon>
        <taxon>Seiridium</taxon>
    </lineage>
</organism>
<comment type="caution">
    <text evidence="2">The sequence shown here is derived from an EMBL/GenBank/DDBJ whole genome shotgun (WGS) entry which is preliminary data.</text>
</comment>
<dbReference type="EMBL" id="JARVKM010000093">
    <property type="protein sequence ID" value="KAK9770452.1"/>
    <property type="molecule type" value="Genomic_DNA"/>
</dbReference>
<evidence type="ECO:0000313" key="3">
    <source>
        <dbReference type="Proteomes" id="UP001465668"/>
    </source>
</evidence>
<dbReference type="Gene3D" id="3.40.50.150">
    <property type="entry name" value="Vaccinia Virus protein VP39"/>
    <property type="match status" value="1"/>
</dbReference>
<dbReference type="SUPFAM" id="SSF53335">
    <property type="entry name" value="S-adenosyl-L-methionine-dependent methyltransferases"/>
    <property type="match status" value="1"/>
</dbReference>
<dbReference type="InterPro" id="IPR029063">
    <property type="entry name" value="SAM-dependent_MTases_sf"/>
</dbReference>
<proteinExistence type="predicted"/>